<evidence type="ECO:0000313" key="1">
    <source>
        <dbReference type="EMBL" id="KAJ3552852.1"/>
    </source>
</evidence>
<dbReference type="VEuPathDB" id="FungiDB:F4678DRAFT_449908"/>
<dbReference type="SUPFAM" id="SSF53254">
    <property type="entry name" value="Phosphoglycerate mutase-like"/>
    <property type="match status" value="1"/>
</dbReference>
<dbReference type="InterPro" id="IPR029033">
    <property type="entry name" value="His_PPase_superfam"/>
</dbReference>
<protein>
    <recommendedName>
        <fullName evidence="3">Phosphoglycerate mutase-like protein</fullName>
    </recommendedName>
</protein>
<dbReference type="Gene3D" id="3.40.50.1240">
    <property type="entry name" value="Phosphoglycerate mutase-like"/>
    <property type="match status" value="1"/>
</dbReference>
<comment type="caution">
    <text evidence="1">The sequence shown here is derived from an EMBL/GenBank/DDBJ whole genome shotgun (WGS) entry which is preliminary data.</text>
</comment>
<proteinExistence type="predicted"/>
<evidence type="ECO:0000313" key="2">
    <source>
        <dbReference type="Proteomes" id="UP001148614"/>
    </source>
</evidence>
<dbReference type="Proteomes" id="UP001148614">
    <property type="component" value="Unassembled WGS sequence"/>
</dbReference>
<evidence type="ECO:0008006" key="3">
    <source>
        <dbReference type="Google" id="ProtNLM"/>
    </source>
</evidence>
<keyword evidence="2" id="KW-1185">Reference proteome</keyword>
<dbReference type="EMBL" id="JANPWZ010003398">
    <property type="protein sequence ID" value="KAJ3552852.1"/>
    <property type="molecule type" value="Genomic_DNA"/>
</dbReference>
<reference evidence="1" key="1">
    <citation type="submission" date="2022-07" db="EMBL/GenBank/DDBJ databases">
        <title>Genome Sequence of Xylaria arbuscula.</title>
        <authorList>
            <person name="Buettner E."/>
        </authorList>
    </citation>
    <scope>NUCLEOTIDE SEQUENCE</scope>
    <source>
        <strain evidence="1">VT107</strain>
    </source>
</reference>
<dbReference type="AlphaFoldDB" id="A0A9W8N3M7"/>
<gene>
    <name evidence="1" type="ORF">NPX13_g11018</name>
</gene>
<sequence length="157" mass="18015">MPPIVVLIRHAQALHKTVQHSLGWLLDRGVPVEARAEWQEDTANPCDVGAERTELEKVWPNFDFSQLDSIYPQKTGLYGPGEETIRKRAEVARQWLSEQTDKCIVVVTHSGFLNRVVEGPRFRNTEYRTYQVERNESGQVALVEMKELSKDIPARET</sequence>
<accession>A0A9W8N3M7</accession>
<organism evidence="1 2">
    <name type="scientific">Xylaria arbuscula</name>
    <dbReference type="NCBI Taxonomy" id="114810"/>
    <lineage>
        <taxon>Eukaryota</taxon>
        <taxon>Fungi</taxon>
        <taxon>Dikarya</taxon>
        <taxon>Ascomycota</taxon>
        <taxon>Pezizomycotina</taxon>
        <taxon>Sordariomycetes</taxon>
        <taxon>Xylariomycetidae</taxon>
        <taxon>Xylariales</taxon>
        <taxon>Xylariaceae</taxon>
        <taxon>Xylaria</taxon>
    </lineage>
</organism>
<name>A0A9W8N3M7_9PEZI</name>